<proteinExistence type="predicted"/>
<evidence type="ECO:0000256" key="1">
    <source>
        <dbReference type="SAM" id="MobiDB-lite"/>
    </source>
</evidence>
<evidence type="ECO:0000313" key="2">
    <source>
        <dbReference type="EMBL" id="CAE7292047.1"/>
    </source>
</evidence>
<organism evidence="2 3">
    <name type="scientific">Symbiodinium necroappetens</name>
    <dbReference type="NCBI Taxonomy" id="1628268"/>
    <lineage>
        <taxon>Eukaryota</taxon>
        <taxon>Sar</taxon>
        <taxon>Alveolata</taxon>
        <taxon>Dinophyceae</taxon>
        <taxon>Suessiales</taxon>
        <taxon>Symbiodiniaceae</taxon>
        <taxon>Symbiodinium</taxon>
    </lineage>
</organism>
<dbReference type="AlphaFoldDB" id="A0A812N243"/>
<protein>
    <submittedName>
        <fullName evidence="2">Uncharacterized protein</fullName>
    </submittedName>
</protein>
<keyword evidence="3" id="KW-1185">Reference proteome</keyword>
<feature type="non-terminal residue" evidence="2">
    <location>
        <position position="62"/>
    </location>
</feature>
<gene>
    <name evidence="2" type="ORF">SNEC2469_LOCUS7156</name>
</gene>
<comment type="caution">
    <text evidence="2">The sequence shown here is derived from an EMBL/GenBank/DDBJ whole genome shotgun (WGS) entry which is preliminary data.</text>
</comment>
<evidence type="ECO:0000313" key="3">
    <source>
        <dbReference type="Proteomes" id="UP000601435"/>
    </source>
</evidence>
<reference evidence="2" key="1">
    <citation type="submission" date="2021-02" db="EMBL/GenBank/DDBJ databases">
        <authorList>
            <person name="Dougan E. K."/>
            <person name="Rhodes N."/>
            <person name="Thang M."/>
            <person name="Chan C."/>
        </authorList>
    </citation>
    <scope>NUCLEOTIDE SEQUENCE</scope>
</reference>
<feature type="region of interest" description="Disordered" evidence="1">
    <location>
        <begin position="42"/>
        <end position="62"/>
    </location>
</feature>
<sequence length="62" mass="7064">TRTRGGRVAPRAFARTPPQPLPSARIANIALRMSAVRRRWTTRRDSREQHGIGVQLQEGFRV</sequence>
<dbReference type="EMBL" id="CAJNJA010012233">
    <property type="protein sequence ID" value="CAE7292047.1"/>
    <property type="molecule type" value="Genomic_DNA"/>
</dbReference>
<accession>A0A812N243</accession>
<dbReference type="Proteomes" id="UP000601435">
    <property type="component" value="Unassembled WGS sequence"/>
</dbReference>
<name>A0A812N243_9DINO</name>
<feature type="region of interest" description="Disordered" evidence="1">
    <location>
        <begin position="1"/>
        <end position="21"/>
    </location>
</feature>